<feature type="compositionally biased region" description="Polar residues" evidence="1">
    <location>
        <begin position="493"/>
        <end position="505"/>
    </location>
</feature>
<accession>A0A402C7J8</accession>
<evidence type="ECO:0000313" key="3">
    <source>
        <dbReference type="Proteomes" id="UP000287519"/>
    </source>
</evidence>
<comment type="caution">
    <text evidence="2">The sequence shown here is derived from an EMBL/GenBank/DDBJ whole genome shotgun (WGS) entry which is preliminary data.</text>
</comment>
<feature type="region of interest" description="Disordered" evidence="1">
    <location>
        <begin position="34"/>
        <end position="163"/>
    </location>
</feature>
<evidence type="ECO:0000256" key="1">
    <source>
        <dbReference type="SAM" id="MobiDB-lite"/>
    </source>
</evidence>
<dbReference type="AlphaFoldDB" id="A0A402C7J8"/>
<dbReference type="EMBL" id="BHYM01000028">
    <property type="protein sequence ID" value="GCE39581.1"/>
    <property type="molecule type" value="Genomic_DNA"/>
</dbReference>
<feature type="region of interest" description="Disordered" evidence="1">
    <location>
        <begin position="489"/>
        <end position="518"/>
    </location>
</feature>
<keyword evidence="3" id="KW-1185">Reference proteome</keyword>
<feature type="compositionally biased region" description="Low complexity" evidence="1">
    <location>
        <begin position="85"/>
        <end position="108"/>
    </location>
</feature>
<name>A0A402C7J8_RHOWR</name>
<evidence type="ECO:0000313" key="2">
    <source>
        <dbReference type="EMBL" id="GCE39581.1"/>
    </source>
</evidence>
<proteinExistence type="predicted"/>
<feature type="region of interest" description="Disordered" evidence="1">
    <location>
        <begin position="451"/>
        <end position="476"/>
    </location>
</feature>
<reference evidence="2 3" key="1">
    <citation type="submission" date="2018-11" db="EMBL/GenBank/DDBJ databases">
        <title>Microbial catabolism of amino acid.</title>
        <authorList>
            <person name="Hibi M."/>
            <person name="Ogawa J."/>
        </authorList>
    </citation>
    <scope>NUCLEOTIDE SEQUENCE [LARGE SCALE GENOMIC DNA]</scope>
    <source>
        <strain evidence="2 3">C31-06</strain>
    </source>
</reference>
<dbReference type="Proteomes" id="UP000287519">
    <property type="component" value="Unassembled WGS sequence"/>
</dbReference>
<protein>
    <submittedName>
        <fullName evidence="2">Uncharacterized protein</fullName>
    </submittedName>
</protein>
<feature type="compositionally biased region" description="Polar residues" evidence="1">
    <location>
        <begin position="148"/>
        <end position="161"/>
    </location>
</feature>
<organism evidence="2 3">
    <name type="scientific">Rhodococcus wratislaviensis</name>
    <name type="common">Tsukamurella wratislaviensis</name>
    <dbReference type="NCBI Taxonomy" id="44752"/>
    <lineage>
        <taxon>Bacteria</taxon>
        <taxon>Bacillati</taxon>
        <taxon>Actinomycetota</taxon>
        <taxon>Actinomycetes</taxon>
        <taxon>Mycobacteriales</taxon>
        <taxon>Nocardiaceae</taxon>
        <taxon>Rhodococcus</taxon>
    </lineage>
</organism>
<sequence length="650" mass="66718">MPHALLNFRVVSTAAIVMASVFLLGTGISLAEPVDGPGTVEPTSQPDRDTPTELPDTSGTADDASTGEAAPEGDAQEGVPTTQDAVPVTTVAVEATAESTAPTASDDTGTPAFPERTGSHATSPMSGDSGRPDEASTPPSPKTERTWELSSTGTGDFSTASPMADLASEGPAAAVVATEPSQPLPVFSPQTDHTVTYTNQSGNDVLVIYEADGRPLQQVVLRNGESTALPACDTAATRCSYLAVLADEHGEPVSPSPIVVRQVRNDRDVVTPGPNSSTAETVGMGYYGDGFTPTDDGVTYTNTSDQDVTVVYRNGAVTNVVEVRPGSSTTLPTCDTSGGTACDYIAGTGSWNPDDLSGFDELSVTRVDSYGVQYHEKTGYGPDFAPTSGGVTYRNPSDRVVRVTFDDLQGTEVMATVLPGQTVLLPACEGVGNTCRYSSSGVAVTVTTAAPITPPGNGTGTGTNQPPIEIDNPNPPRVRIPTVMPDIGRPFVSSRNPVSASSPNGNDGVDRRNGSPNPYYSAPWIPQVNLCSQLGGAGKLSGSKALSLAGNACAGYELGDAFGRGDWNAVANSGLGFFASGLKTLGPVGYLGGLAIDVWTYAAAEAGKIDGSTSVGEALSYSAAHPQQAIEALGQAVVTVAANLWPSFLR</sequence>
<gene>
    <name evidence="2" type="ORF">Rhow_003105</name>
</gene>